<evidence type="ECO:0000313" key="1">
    <source>
        <dbReference type="EMBL" id="SNS09959.1"/>
    </source>
</evidence>
<keyword evidence="2" id="KW-1185">Reference proteome</keyword>
<accession>A0A239BQN2</accession>
<reference evidence="2" key="1">
    <citation type="submission" date="2017-06" db="EMBL/GenBank/DDBJ databases">
        <authorList>
            <person name="Varghese N."/>
            <person name="Submissions S."/>
        </authorList>
    </citation>
    <scope>NUCLEOTIDE SEQUENCE [LARGE SCALE GENOMIC DNA]</scope>
    <source>
        <strain evidence="2">DSM 45423</strain>
    </source>
</reference>
<sequence length="168" mass="17847">MELDAGLPTDGRPRAVPVPPDLLTAATLDGADFTDAFAVAVPPGASTDARDWLAAFGPAAVPPWVRALMGVRTVLVRPFHLRTGTGLFPVLSASADTVVSGVDDRHLDFRLVLHVRPAAAGHELVAVTVVRRHNALGRAYFGVVRPFHTRVVPGMLRRMVQRAAPPAA</sequence>
<dbReference type="Proteomes" id="UP000198386">
    <property type="component" value="Unassembled WGS sequence"/>
</dbReference>
<dbReference type="Pfam" id="PF11066">
    <property type="entry name" value="DUF2867"/>
    <property type="match status" value="1"/>
</dbReference>
<dbReference type="RefSeq" id="WP_176449846.1">
    <property type="nucleotide sequence ID" value="NZ_FZOH01000002.1"/>
</dbReference>
<protein>
    <recommendedName>
        <fullName evidence="3">DUF2867 domain-containing protein</fullName>
    </recommendedName>
</protein>
<proteinExistence type="predicted"/>
<dbReference type="AlphaFoldDB" id="A0A239BQN2"/>
<dbReference type="InterPro" id="IPR021295">
    <property type="entry name" value="DUF2867"/>
</dbReference>
<gene>
    <name evidence="1" type="ORF">SAMN04488107_1359</name>
</gene>
<evidence type="ECO:0000313" key="2">
    <source>
        <dbReference type="Proteomes" id="UP000198386"/>
    </source>
</evidence>
<name>A0A239BQN2_9ACTN</name>
<dbReference type="EMBL" id="FZOH01000002">
    <property type="protein sequence ID" value="SNS09959.1"/>
    <property type="molecule type" value="Genomic_DNA"/>
</dbReference>
<evidence type="ECO:0008006" key="3">
    <source>
        <dbReference type="Google" id="ProtNLM"/>
    </source>
</evidence>
<organism evidence="1 2">
    <name type="scientific">Geodermatophilus saharensis</name>
    <dbReference type="NCBI Taxonomy" id="1137994"/>
    <lineage>
        <taxon>Bacteria</taxon>
        <taxon>Bacillati</taxon>
        <taxon>Actinomycetota</taxon>
        <taxon>Actinomycetes</taxon>
        <taxon>Geodermatophilales</taxon>
        <taxon>Geodermatophilaceae</taxon>
        <taxon>Geodermatophilus</taxon>
    </lineage>
</organism>